<accession>A0A8T0HFX0</accession>
<comment type="caution">
    <text evidence="2">The sequence shown here is derived from an EMBL/GenBank/DDBJ whole genome shotgun (WGS) entry which is preliminary data.</text>
</comment>
<protein>
    <submittedName>
        <fullName evidence="2">Uncharacterized protein</fullName>
    </submittedName>
</protein>
<reference evidence="2 3" key="1">
    <citation type="submission" date="2020-06" db="EMBL/GenBank/DDBJ databases">
        <title>WGS assembly of Ceratodon purpureus strain R40.</title>
        <authorList>
            <person name="Carey S.B."/>
            <person name="Jenkins J."/>
            <person name="Shu S."/>
            <person name="Lovell J.T."/>
            <person name="Sreedasyam A."/>
            <person name="Maumus F."/>
            <person name="Tiley G.P."/>
            <person name="Fernandez-Pozo N."/>
            <person name="Barry K."/>
            <person name="Chen C."/>
            <person name="Wang M."/>
            <person name="Lipzen A."/>
            <person name="Daum C."/>
            <person name="Saski C.A."/>
            <person name="Payton A.C."/>
            <person name="Mcbreen J.C."/>
            <person name="Conrad R.E."/>
            <person name="Kollar L.M."/>
            <person name="Olsson S."/>
            <person name="Huttunen S."/>
            <person name="Landis J.B."/>
            <person name="Wickett N.J."/>
            <person name="Johnson M.G."/>
            <person name="Rensing S.A."/>
            <person name="Grimwood J."/>
            <person name="Schmutz J."/>
            <person name="Mcdaniel S.F."/>
        </authorList>
    </citation>
    <scope>NUCLEOTIDE SEQUENCE [LARGE SCALE GENOMIC DNA]</scope>
    <source>
        <strain evidence="2 3">R40</strain>
    </source>
</reference>
<dbReference type="EMBL" id="CM026427">
    <property type="protein sequence ID" value="KAG0569527.1"/>
    <property type="molecule type" value="Genomic_DNA"/>
</dbReference>
<dbReference type="Proteomes" id="UP000822688">
    <property type="component" value="Chromosome 6"/>
</dbReference>
<keyword evidence="3" id="KW-1185">Reference proteome</keyword>
<feature type="chain" id="PRO_5035907870" evidence="1">
    <location>
        <begin position="26"/>
        <end position="54"/>
    </location>
</feature>
<organism evidence="2 3">
    <name type="scientific">Ceratodon purpureus</name>
    <name type="common">Fire moss</name>
    <name type="synonym">Dicranum purpureum</name>
    <dbReference type="NCBI Taxonomy" id="3225"/>
    <lineage>
        <taxon>Eukaryota</taxon>
        <taxon>Viridiplantae</taxon>
        <taxon>Streptophyta</taxon>
        <taxon>Embryophyta</taxon>
        <taxon>Bryophyta</taxon>
        <taxon>Bryophytina</taxon>
        <taxon>Bryopsida</taxon>
        <taxon>Dicranidae</taxon>
        <taxon>Pseudoditrichales</taxon>
        <taxon>Ditrichaceae</taxon>
        <taxon>Ceratodon</taxon>
    </lineage>
</organism>
<name>A0A8T0HFX0_CERPU</name>
<gene>
    <name evidence="2" type="ORF">KC19_6G097100</name>
</gene>
<evidence type="ECO:0000313" key="2">
    <source>
        <dbReference type="EMBL" id="KAG0569527.1"/>
    </source>
</evidence>
<evidence type="ECO:0000256" key="1">
    <source>
        <dbReference type="SAM" id="SignalP"/>
    </source>
</evidence>
<proteinExistence type="predicted"/>
<sequence length="54" mass="6231">MSIVSFNSLSMLLLCLDVIHFGITSWNEMLEIRYLKNLCSTERPTSIHMQTLIS</sequence>
<evidence type="ECO:0000313" key="3">
    <source>
        <dbReference type="Proteomes" id="UP000822688"/>
    </source>
</evidence>
<keyword evidence="1" id="KW-0732">Signal</keyword>
<feature type="signal peptide" evidence="1">
    <location>
        <begin position="1"/>
        <end position="25"/>
    </location>
</feature>
<dbReference type="AlphaFoldDB" id="A0A8T0HFX0"/>